<dbReference type="Gramene" id="KVH88686">
    <property type="protein sequence ID" value="KVH88686"/>
    <property type="gene ID" value="Ccrd_026102"/>
</dbReference>
<accession>A0A103XDI6</accession>
<dbReference type="STRING" id="59895.A0A103XDI6"/>
<feature type="region of interest" description="Disordered" evidence="1">
    <location>
        <begin position="1"/>
        <end position="42"/>
    </location>
</feature>
<comment type="caution">
    <text evidence="2">The sequence shown here is derived from an EMBL/GenBank/DDBJ whole genome shotgun (WGS) entry which is preliminary data.</text>
</comment>
<dbReference type="Proteomes" id="UP000243975">
    <property type="component" value="Unassembled WGS sequence"/>
</dbReference>
<reference evidence="2 3" key="1">
    <citation type="journal article" date="2016" name="Sci. Rep.">
        <title>The genome sequence of the outbreeding globe artichoke constructed de novo incorporating a phase-aware low-pass sequencing strategy of F1 progeny.</title>
        <authorList>
            <person name="Scaglione D."/>
            <person name="Reyes-Chin-Wo S."/>
            <person name="Acquadro A."/>
            <person name="Froenicke L."/>
            <person name="Portis E."/>
            <person name="Beitel C."/>
            <person name="Tirone M."/>
            <person name="Mauro R."/>
            <person name="Lo Monaco A."/>
            <person name="Mauromicale G."/>
            <person name="Faccioli P."/>
            <person name="Cattivelli L."/>
            <person name="Rieseberg L."/>
            <person name="Michelmore R."/>
            <person name="Lanteri S."/>
        </authorList>
    </citation>
    <scope>NUCLEOTIDE SEQUENCE [LARGE SCALE GENOMIC DNA]</scope>
    <source>
        <strain evidence="2">2C</strain>
    </source>
</reference>
<evidence type="ECO:0000313" key="2">
    <source>
        <dbReference type="EMBL" id="KVH88686.1"/>
    </source>
</evidence>
<evidence type="ECO:0000256" key="1">
    <source>
        <dbReference type="SAM" id="MobiDB-lite"/>
    </source>
</evidence>
<name>A0A103XDI6_CYNCS</name>
<keyword evidence="3" id="KW-1185">Reference proteome</keyword>
<evidence type="ECO:0000313" key="3">
    <source>
        <dbReference type="Proteomes" id="UP000243975"/>
    </source>
</evidence>
<dbReference type="AlphaFoldDB" id="A0A103XDI6"/>
<proteinExistence type="predicted"/>
<organism evidence="2 3">
    <name type="scientific">Cynara cardunculus var. scolymus</name>
    <name type="common">Globe artichoke</name>
    <name type="synonym">Cynara scolymus</name>
    <dbReference type="NCBI Taxonomy" id="59895"/>
    <lineage>
        <taxon>Eukaryota</taxon>
        <taxon>Viridiplantae</taxon>
        <taxon>Streptophyta</taxon>
        <taxon>Embryophyta</taxon>
        <taxon>Tracheophyta</taxon>
        <taxon>Spermatophyta</taxon>
        <taxon>Magnoliopsida</taxon>
        <taxon>eudicotyledons</taxon>
        <taxon>Gunneridae</taxon>
        <taxon>Pentapetalae</taxon>
        <taxon>asterids</taxon>
        <taxon>campanulids</taxon>
        <taxon>Asterales</taxon>
        <taxon>Asteraceae</taxon>
        <taxon>Carduoideae</taxon>
        <taxon>Cardueae</taxon>
        <taxon>Carduinae</taxon>
        <taxon>Cynara</taxon>
    </lineage>
</organism>
<sequence>MNVVAKQQLKTDRPSSSWTFDPHPRLNPRQSTFDPHPQLDPRQSTQLHPVGSFFIINRVSTVSSDSHHTSRLLREFELQNELTCCILDFKKVELTNSGVMNDSGYSELFVLIELKTCIEADEIYKICSVIGSLTESSWAEGLELASTIGYLFPEVTNSGFQTILPELIFELAFLEPISLVISHYISKLAEVIPLLQSAMGGAGCASTTKFSGKFSRIPDQEVQRRNLYTQMSSSLVALDERSSEIKLDQNKKLHVVKASLIKKLHVAKVSRAPFTFGLFMNFAIEIVEARPPYLHKRMY</sequence>
<protein>
    <submittedName>
        <fullName evidence="2">Uncharacterized protein</fullName>
    </submittedName>
</protein>
<gene>
    <name evidence="2" type="ORF">Ccrd_026102</name>
</gene>
<dbReference type="EMBL" id="LEKV01005350">
    <property type="protein sequence ID" value="KVH88686.1"/>
    <property type="molecule type" value="Genomic_DNA"/>
</dbReference>